<gene>
    <name evidence="2" type="ORF">A4V02_04420</name>
</gene>
<proteinExistence type="predicted"/>
<evidence type="ECO:0000313" key="2">
    <source>
        <dbReference type="EMBL" id="ANU64749.2"/>
    </source>
</evidence>
<dbReference type="AlphaFoldDB" id="A0A1B1SD56"/>
<evidence type="ECO:0008006" key="4">
    <source>
        <dbReference type="Google" id="ProtNLM"/>
    </source>
</evidence>
<dbReference type="Pfam" id="PF13481">
    <property type="entry name" value="AAA_25"/>
    <property type="match status" value="1"/>
</dbReference>
<dbReference type="SUPFAM" id="SSF52540">
    <property type="entry name" value="P-loop containing nucleoside triphosphate hydrolases"/>
    <property type="match status" value="1"/>
</dbReference>
<sequence>MNKTNTPTPEEAGAATSSVTKFQCKDSENQRHEQSSELNSLMALVSNPTEPEIDKSSIGILCIKDANEWCEEAAQRPDPKQLWMSLWYEGECACLFADSNLGKSIYAVQIANEIAKNEPVLYCDFELSDKAFQLRYSDDATGTLYKFPANFKRAEIDPEAMGESVMGADYEDIVVQDIESAAIAHSVKVIIIDNLSWICNASEKGDAAGRLMVNLVRLKKKHGWSLLIIAHTPKRPLTSPIDQNTLAGSKKLINFFDSAFAIGRSAKDEALRYIKQIKCRYGSFEYGADNVIVADISKEYGFLKFNHIGYAKEREHLKEVSDKDESEIDSRVMELHRQGKKQREISREIGVSLGKVNKIIKSHNK</sequence>
<name>A0A1B1SD56_9BACT</name>
<dbReference type="STRING" id="1796646.A4V02_04420"/>
<dbReference type="EMBL" id="CP015402">
    <property type="protein sequence ID" value="ANU64749.2"/>
    <property type="molecule type" value="Genomic_DNA"/>
</dbReference>
<feature type="region of interest" description="Disordered" evidence="1">
    <location>
        <begin position="1"/>
        <end position="37"/>
    </location>
</feature>
<protein>
    <recommendedName>
        <fullName evidence="4">Helicase</fullName>
    </recommendedName>
</protein>
<dbReference type="Proteomes" id="UP000186351">
    <property type="component" value="Chromosome"/>
</dbReference>
<keyword evidence="3" id="KW-1185">Reference proteome</keyword>
<dbReference type="KEGG" id="pary:A4V02_04420"/>
<dbReference type="GeneID" id="65536092"/>
<evidence type="ECO:0000256" key="1">
    <source>
        <dbReference type="SAM" id="MobiDB-lite"/>
    </source>
</evidence>
<dbReference type="InterPro" id="IPR027417">
    <property type="entry name" value="P-loop_NTPase"/>
</dbReference>
<feature type="compositionally biased region" description="Basic and acidic residues" evidence="1">
    <location>
        <begin position="23"/>
        <end position="35"/>
    </location>
</feature>
<dbReference type="OrthoDB" id="786308at2"/>
<evidence type="ECO:0000313" key="3">
    <source>
        <dbReference type="Proteomes" id="UP000186351"/>
    </source>
</evidence>
<organism evidence="2 3">
    <name type="scientific">Muribaculum intestinale</name>
    <dbReference type="NCBI Taxonomy" id="1796646"/>
    <lineage>
        <taxon>Bacteria</taxon>
        <taxon>Pseudomonadati</taxon>
        <taxon>Bacteroidota</taxon>
        <taxon>Bacteroidia</taxon>
        <taxon>Bacteroidales</taxon>
        <taxon>Muribaculaceae</taxon>
        <taxon>Muribaculum</taxon>
    </lineage>
</organism>
<dbReference type="Gene3D" id="3.40.50.300">
    <property type="entry name" value="P-loop containing nucleotide triphosphate hydrolases"/>
    <property type="match status" value="1"/>
</dbReference>
<dbReference type="RefSeq" id="WP_084273969.1">
    <property type="nucleotide sequence ID" value="NZ_CAJTAP010000006.1"/>
</dbReference>
<accession>A0A1Z2XKC7</accession>
<reference evidence="3" key="1">
    <citation type="submission" date="2016-04" db="EMBL/GenBank/DDBJ databases">
        <title>Complete Genome Sequences of Twelve Strains of a Stable Defined Moderately Diverse Mouse Microbiota 2 (sDMDMm2).</title>
        <authorList>
            <person name="Uchimura Y."/>
            <person name="Wyss M."/>
            <person name="Brugiroux S."/>
            <person name="Limenitakis J.P."/>
            <person name="Stecher B."/>
            <person name="McCoy K.D."/>
            <person name="Macpherson A.J."/>
        </authorList>
    </citation>
    <scope>NUCLEOTIDE SEQUENCE [LARGE SCALE GENOMIC DNA]</scope>
    <source>
        <strain evidence="3">YL27</strain>
    </source>
</reference>
<accession>A0A1B1SD56</accession>